<evidence type="ECO:0000259" key="2">
    <source>
        <dbReference type="Pfam" id="PF00789"/>
    </source>
</evidence>
<name>A2GJ01_TRIV3</name>
<feature type="compositionally biased region" description="Basic and acidic residues" evidence="1">
    <location>
        <begin position="130"/>
        <end position="153"/>
    </location>
</feature>
<dbReference type="AlphaFoldDB" id="A2GJ01"/>
<evidence type="ECO:0000313" key="4">
    <source>
        <dbReference type="Proteomes" id="UP000001542"/>
    </source>
</evidence>
<feature type="compositionally biased region" description="Pro residues" evidence="1">
    <location>
        <begin position="86"/>
        <end position="103"/>
    </location>
</feature>
<proteinExistence type="predicted"/>
<dbReference type="PANTHER" id="PTHR23322">
    <property type="entry name" value="FAS-ASSOCIATED PROTEIN"/>
    <property type="match status" value="1"/>
</dbReference>
<keyword evidence="4" id="KW-1185">Reference proteome</keyword>
<dbReference type="EMBL" id="DS116335">
    <property type="protein sequence ID" value="EAX82866.1"/>
    <property type="molecule type" value="Genomic_DNA"/>
</dbReference>
<dbReference type="RefSeq" id="XP_001295796.1">
    <property type="nucleotide sequence ID" value="XM_001295795.1"/>
</dbReference>
<feature type="compositionally biased region" description="Basic and acidic residues" evidence="1">
    <location>
        <begin position="163"/>
        <end position="178"/>
    </location>
</feature>
<dbReference type="SUPFAM" id="SSF54236">
    <property type="entry name" value="Ubiquitin-like"/>
    <property type="match status" value="1"/>
</dbReference>
<dbReference type="VEuPathDB" id="TrichDB:TVAG_582370"/>
<dbReference type="Pfam" id="PF00789">
    <property type="entry name" value="UBX"/>
    <property type="match status" value="1"/>
</dbReference>
<feature type="compositionally biased region" description="Basic and acidic residues" evidence="1">
    <location>
        <begin position="71"/>
        <end position="81"/>
    </location>
</feature>
<dbReference type="Proteomes" id="UP000001542">
    <property type="component" value="Unassembled WGS sequence"/>
</dbReference>
<dbReference type="InterPro" id="IPR001012">
    <property type="entry name" value="UBX_dom"/>
</dbReference>
<feature type="domain" description="UBX" evidence="2">
    <location>
        <begin position="175"/>
        <end position="251"/>
    </location>
</feature>
<reference evidence="3" key="1">
    <citation type="submission" date="2006-10" db="EMBL/GenBank/DDBJ databases">
        <authorList>
            <person name="Amadeo P."/>
            <person name="Zhao Q."/>
            <person name="Wortman J."/>
            <person name="Fraser-Liggett C."/>
            <person name="Carlton J."/>
        </authorList>
    </citation>
    <scope>NUCLEOTIDE SEQUENCE</scope>
    <source>
        <strain evidence="3">G3</strain>
    </source>
</reference>
<dbReference type="Gene3D" id="3.10.20.90">
    <property type="entry name" value="Phosphatidylinositol 3-kinase Catalytic Subunit, Chain A, domain 1"/>
    <property type="match status" value="1"/>
</dbReference>
<dbReference type="KEGG" id="tva:4740497"/>
<dbReference type="SMR" id="A2GJ01"/>
<sequence>MSERVKWLGVFRNLGIVNSMGELERMSDADFQEKCAFCLDCGMAPDEDDELTRAIQESLADYTPKPAPKPEITKPELERNRKSTPRQPPQEPAKPQPSRPARPPRTESGQIRDQQNSDFARVQQQQLEKQMAEEKAQAEKQKQQHHQKAEKPKKSIPSSSSKEQLKEKAEKLGSEPKDGISIGFHMMDGSKLKRKFKPTDKGNDLVTFVAANDKMFKADGTPIKFNLVQNMGASLNLSKSLKDQGITRSTMFTVDILDD</sequence>
<protein>
    <submittedName>
        <fullName evidence="3">Surface protein, putative</fullName>
    </submittedName>
</protein>
<reference evidence="3" key="2">
    <citation type="journal article" date="2007" name="Science">
        <title>Draft genome sequence of the sexually transmitted pathogen Trichomonas vaginalis.</title>
        <authorList>
            <person name="Carlton J.M."/>
            <person name="Hirt R.P."/>
            <person name="Silva J.C."/>
            <person name="Delcher A.L."/>
            <person name="Schatz M."/>
            <person name="Zhao Q."/>
            <person name="Wortman J.R."/>
            <person name="Bidwell S.L."/>
            <person name="Alsmark U.C.M."/>
            <person name="Besteiro S."/>
            <person name="Sicheritz-Ponten T."/>
            <person name="Noel C.J."/>
            <person name="Dacks J.B."/>
            <person name="Foster P.G."/>
            <person name="Simillion C."/>
            <person name="Van de Peer Y."/>
            <person name="Miranda-Saavedra D."/>
            <person name="Barton G.J."/>
            <person name="Westrop G.D."/>
            <person name="Mueller S."/>
            <person name="Dessi D."/>
            <person name="Fiori P.L."/>
            <person name="Ren Q."/>
            <person name="Paulsen I."/>
            <person name="Zhang H."/>
            <person name="Bastida-Corcuera F.D."/>
            <person name="Simoes-Barbosa A."/>
            <person name="Brown M.T."/>
            <person name="Hayes R.D."/>
            <person name="Mukherjee M."/>
            <person name="Okumura C.Y."/>
            <person name="Schneider R."/>
            <person name="Smith A.J."/>
            <person name="Vanacova S."/>
            <person name="Villalvazo M."/>
            <person name="Haas B.J."/>
            <person name="Pertea M."/>
            <person name="Feldblyum T.V."/>
            <person name="Utterback T.R."/>
            <person name="Shu C.L."/>
            <person name="Osoegawa K."/>
            <person name="de Jong P.J."/>
            <person name="Hrdy I."/>
            <person name="Horvathova L."/>
            <person name="Zubacova Z."/>
            <person name="Dolezal P."/>
            <person name="Malik S.B."/>
            <person name="Logsdon J.M. Jr."/>
            <person name="Henze K."/>
            <person name="Gupta A."/>
            <person name="Wang C.C."/>
            <person name="Dunne R.L."/>
            <person name="Upcroft J.A."/>
            <person name="Upcroft P."/>
            <person name="White O."/>
            <person name="Salzberg S.L."/>
            <person name="Tang P."/>
            <person name="Chiu C.-H."/>
            <person name="Lee Y.-S."/>
            <person name="Embley T.M."/>
            <person name="Coombs G.H."/>
            <person name="Mottram J.C."/>
            <person name="Tachezy J."/>
            <person name="Fraser-Liggett C.M."/>
            <person name="Johnson P.J."/>
        </authorList>
    </citation>
    <scope>NUCLEOTIDE SEQUENCE [LARGE SCALE GENOMIC DNA]</scope>
    <source>
        <strain evidence="3">G3</strain>
    </source>
</reference>
<feature type="region of interest" description="Disordered" evidence="1">
    <location>
        <begin position="49"/>
        <end position="183"/>
    </location>
</feature>
<dbReference type="InterPro" id="IPR050730">
    <property type="entry name" value="UBX_domain-protein"/>
</dbReference>
<evidence type="ECO:0000313" key="3">
    <source>
        <dbReference type="EMBL" id="EAX82866.1"/>
    </source>
</evidence>
<organism evidence="3 4">
    <name type="scientific">Trichomonas vaginalis (strain ATCC PRA-98 / G3)</name>
    <dbReference type="NCBI Taxonomy" id="412133"/>
    <lineage>
        <taxon>Eukaryota</taxon>
        <taxon>Metamonada</taxon>
        <taxon>Parabasalia</taxon>
        <taxon>Trichomonadida</taxon>
        <taxon>Trichomonadidae</taxon>
        <taxon>Trichomonas</taxon>
    </lineage>
</organism>
<dbReference type="PANTHER" id="PTHR23322:SF93">
    <property type="entry name" value="UBX DOMAIN-CONTAINING PROTEIN 8"/>
    <property type="match status" value="1"/>
</dbReference>
<dbReference type="GO" id="GO:0043130">
    <property type="term" value="F:ubiquitin binding"/>
    <property type="evidence" value="ECO:0000318"/>
    <property type="project" value="GO_Central"/>
</dbReference>
<evidence type="ECO:0000256" key="1">
    <source>
        <dbReference type="SAM" id="MobiDB-lite"/>
    </source>
</evidence>
<dbReference type="InterPro" id="IPR029071">
    <property type="entry name" value="Ubiquitin-like_domsf"/>
</dbReference>
<gene>
    <name evidence="3" type="ORF">TVAG_582370</name>
</gene>
<feature type="compositionally biased region" description="Polar residues" evidence="1">
    <location>
        <begin position="107"/>
        <end position="118"/>
    </location>
</feature>
<dbReference type="VEuPathDB" id="TrichDB:TVAGG3_0544400"/>
<dbReference type="InParanoid" id="A2GJ01"/>
<accession>A2GJ01</accession>